<comment type="pathway">
    <text evidence="1">Protein modification; protein ubiquitination.</text>
</comment>
<feature type="region of interest" description="Disordered" evidence="6">
    <location>
        <begin position="680"/>
        <end position="741"/>
    </location>
</feature>
<dbReference type="PANTHER" id="PTHR24412">
    <property type="entry name" value="KELCH PROTEIN"/>
    <property type="match status" value="1"/>
</dbReference>
<accession>A0A7R9J339</accession>
<dbReference type="InterPro" id="IPR000210">
    <property type="entry name" value="BTB/POZ_dom"/>
</dbReference>
<dbReference type="SUPFAM" id="SSF50965">
    <property type="entry name" value="Galactose oxidase, central domain"/>
    <property type="match status" value="1"/>
</dbReference>
<gene>
    <name evidence="8" type="ORF">TCMB3V08_LOCUS4435</name>
</gene>
<dbReference type="FunFam" id="3.30.710.10:FF:000001">
    <property type="entry name" value="Kelch-like family member 20"/>
    <property type="match status" value="1"/>
</dbReference>
<protein>
    <submittedName>
        <fullName evidence="8">(California timema) hypothetical protein</fullName>
    </submittedName>
</protein>
<dbReference type="InterPro" id="IPR011333">
    <property type="entry name" value="SKP1/BTB/POZ_sf"/>
</dbReference>
<dbReference type="Gene3D" id="2.120.10.80">
    <property type="entry name" value="Kelch-type beta propeller"/>
    <property type="match status" value="1"/>
</dbReference>
<feature type="region of interest" description="Disordered" evidence="6">
    <location>
        <begin position="1"/>
        <end position="21"/>
    </location>
</feature>
<dbReference type="EMBL" id="OE180691">
    <property type="protein sequence ID" value="CAD7571771.1"/>
    <property type="molecule type" value="Genomic_DNA"/>
</dbReference>
<feature type="domain" description="BTB" evidence="7">
    <location>
        <begin position="41"/>
        <end position="108"/>
    </location>
</feature>
<dbReference type="InterPro" id="IPR011705">
    <property type="entry name" value="BACK"/>
</dbReference>
<dbReference type="SMART" id="SM00875">
    <property type="entry name" value="BACK"/>
    <property type="match status" value="1"/>
</dbReference>
<evidence type="ECO:0000256" key="4">
    <source>
        <dbReference type="ARBA" id="ARBA00022786"/>
    </source>
</evidence>
<feature type="region of interest" description="Disordered" evidence="6">
    <location>
        <begin position="754"/>
        <end position="778"/>
    </location>
</feature>
<dbReference type="GO" id="GO:0003779">
    <property type="term" value="F:actin binding"/>
    <property type="evidence" value="ECO:0007669"/>
    <property type="project" value="UniProtKB-KW"/>
</dbReference>
<dbReference type="SUPFAM" id="SSF54695">
    <property type="entry name" value="POZ domain"/>
    <property type="match status" value="1"/>
</dbReference>
<dbReference type="Gene3D" id="1.25.40.420">
    <property type="match status" value="1"/>
</dbReference>
<sequence length="778" mass="87131">MGEMVIGERPPSPARLPHTSEKHPRVTLGELNVLRRHRELCDVVLNVGSRKIFAHRVILSACSPYFRAMFTGELAESRQTEVTIRDIDEVAMDLLIDFCYTSHIVVEEANVQTLLPAGLFNVFMDKCMRDACENAVVVQLDNVNGRVLLYVDDALLMAENEACLLQLAEIQDICCEFLKRQLDPSNCLGIRAFADTHSCRELLRIADKFTQHNFQEVMESEEFLLLPVSQLVDIISSDELNVRSEEQVFSAVMLWVKYNVSERRQHLAQVLQHVRLPLLSPKFLVGTVGSDLLVRSDEACRDLVDEAKNYLLLPQERPLMQGPRTRPRKPTRRGEVLFAVGGWCSGDAIASVERFDPQSSDWKMVAPMSKRRCGVGVAVLNDLLYAVGGHDGQSYLNSIERYDPQTNQWSCDVAPTTSCRTSVGVAVLDGFLYAVGGQDGVQCLNHVERYDPKENKWSKVAPMTTRRLGVAVAVLGGFLYAIGGSDGQCPLNTVERYDPRQNKWSPVSPMSTRRKHLGCAVFNNLIYAVGGRDDCMELSSAERYNPHANTWSPIVAMTSRRSGEFAGHKPPPPLKDYTCKQQVGLAVVNGQLYAVGGFDGTAYLKTIEVYDTDQNQWRLCGAMNYRRLGGGVGVMRAPQTENYFWAFKRAEAYCPKSSKELKPTIQSPLREYQPTVLGPSCQQELTPPWPSREQELTVPEPSKDQELIVQGSSRDQELTVPKPSREQALTIPGPSRHQELTVHRLSRDQQLTVLIPQESKSLPPQGLKEIKSLPSKCR</sequence>
<proteinExistence type="predicted"/>
<dbReference type="InterPro" id="IPR015915">
    <property type="entry name" value="Kelch-typ_b-propeller"/>
</dbReference>
<dbReference type="InterPro" id="IPR006652">
    <property type="entry name" value="Kelch_1"/>
</dbReference>
<name>A0A7R9J339_TIMCA</name>
<keyword evidence="5" id="KW-0009">Actin-binding</keyword>
<dbReference type="CDD" id="cd18459">
    <property type="entry name" value="BACK_KLHL20"/>
    <property type="match status" value="1"/>
</dbReference>
<evidence type="ECO:0000256" key="5">
    <source>
        <dbReference type="ARBA" id="ARBA00023203"/>
    </source>
</evidence>
<dbReference type="InterPro" id="IPR011043">
    <property type="entry name" value="Gal_Oxase/kelch_b-propeller"/>
</dbReference>
<keyword evidence="2" id="KW-0880">Kelch repeat</keyword>
<dbReference type="SMART" id="SM00225">
    <property type="entry name" value="BTB"/>
    <property type="match status" value="1"/>
</dbReference>
<dbReference type="Pfam" id="PF01344">
    <property type="entry name" value="Kelch_1"/>
    <property type="match status" value="6"/>
</dbReference>
<keyword evidence="4" id="KW-0833">Ubl conjugation pathway</keyword>
<dbReference type="SUPFAM" id="SSF117281">
    <property type="entry name" value="Kelch motif"/>
    <property type="match status" value="1"/>
</dbReference>
<organism evidence="8">
    <name type="scientific">Timema californicum</name>
    <name type="common">California timema</name>
    <name type="synonym">Walking stick</name>
    <dbReference type="NCBI Taxonomy" id="61474"/>
    <lineage>
        <taxon>Eukaryota</taxon>
        <taxon>Metazoa</taxon>
        <taxon>Ecdysozoa</taxon>
        <taxon>Arthropoda</taxon>
        <taxon>Hexapoda</taxon>
        <taxon>Insecta</taxon>
        <taxon>Pterygota</taxon>
        <taxon>Neoptera</taxon>
        <taxon>Polyneoptera</taxon>
        <taxon>Phasmatodea</taxon>
        <taxon>Timematodea</taxon>
        <taxon>Timematoidea</taxon>
        <taxon>Timematidae</taxon>
        <taxon>Timema</taxon>
    </lineage>
</organism>
<dbReference type="Gene3D" id="3.30.710.10">
    <property type="entry name" value="Potassium Channel Kv1.1, Chain A"/>
    <property type="match status" value="1"/>
</dbReference>
<evidence type="ECO:0000256" key="2">
    <source>
        <dbReference type="ARBA" id="ARBA00022441"/>
    </source>
</evidence>
<evidence type="ECO:0000259" key="7">
    <source>
        <dbReference type="PROSITE" id="PS50097"/>
    </source>
</evidence>
<dbReference type="PROSITE" id="PS50097">
    <property type="entry name" value="BTB"/>
    <property type="match status" value="1"/>
</dbReference>
<evidence type="ECO:0000256" key="1">
    <source>
        <dbReference type="ARBA" id="ARBA00004906"/>
    </source>
</evidence>
<evidence type="ECO:0000256" key="6">
    <source>
        <dbReference type="SAM" id="MobiDB-lite"/>
    </source>
</evidence>
<dbReference type="FunFam" id="1.25.40.420:FF:000001">
    <property type="entry name" value="Kelch-like family member 12"/>
    <property type="match status" value="1"/>
</dbReference>
<evidence type="ECO:0000256" key="3">
    <source>
        <dbReference type="ARBA" id="ARBA00022737"/>
    </source>
</evidence>
<dbReference type="Pfam" id="PF00651">
    <property type="entry name" value="BTB"/>
    <property type="match status" value="1"/>
</dbReference>
<dbReference type="SMART" id="SM00612">
    <property type="entry name" value="Kelch"/>
    <property type="match status" value="6"/>
</dbReference>
<dbReference type="AlphaFoldDB" id="A0A7R9J339"/>
<dbReference type="Pfam" id="PF07707">
    <property type="entry name" value="BACK"/>
    <property type="match status" value="1"/>
</dbReference>
<keyword evidence="3" id="KW-0677">Repeat</keyword>
<reference evidence="8" key="1">
    <citation type="submission" date="2020-11" db="EMBL/GenBank/DDBJ databases">
        <authorList>
            <person name="Tran Van P."/>
        </authorList>
    </citation>
    <scope>NUCLEOTIDE SEQUENCE</scope>
</reference>
<dbReference type="PANTHER" id="PTHR24412:SF451">
    <property type="entry name" value="KELCH-LIKE PROTEIN 20"/>
    <property type="match status" value="1"/>
</dbReference>
<evidence type="ECO:0000313" key="8">
    <source>
        <dbReference type="EMBL" id="CAD7571771.1"/>
    </source>
</evidence>